<protein>
    <submittedName>
        <fullName evidence="2">Uncharacterized protein</fullName>
    </submittedName>
</protein>
<accession>K6AKE6</accession>
<dbReference type="EMBL" id="AGZQ01000002">
    <property type="protein sequence ID" value="EKN16198.1"/>
    <property type="molecule type" value="Genomic_DNA"/>
</dbReference>
<dbReference type="Gene3D" id="3.30.379.10">
    <property type="entry name" value="Chitobiase/beta-hexosaminidase domain 2-like"/>
    <property type="match status" value="1"/>
</dbReference>
<keyword evidence="1" id="KW-0378">Hydrolase</keyword>
<comment type="caution">
    <text evidence="2">The sequence shown here is derived from an EMBL/GenBank/DDBJ whole genome shotgun (WGS) entry which is preliminary data.</text>
</comment>
<sequence length="131" mass="14554">MYPDRCFVVGRMLFYTSSAVHQISLIPIPREIQNEKGEFVLKDKMTIGVADKQLLLAANYLVGLLSRAGVSRSSSIRCLPNGEPGVRLTHMTAVVCKWPKAKTIQTSRFRSPNCGVFGEIRCTVVSIPRKT</sequence>
<dbReference type="GO" id="GO:0005975">
    <property type="term" value="P:carbohydrate metabolic process"/>
    <property type="evidence" value="ECO:0007669"/>
    <property type="project" value="UniProtKB-ARBA"/>
</dbReference>
<proteinExistence type="predicted"/>
<dbReference type="GO" id="GO:0016787">
    <property type="term" value="F:hydrolase activity"/>
    <property type="evidence" value="ECO:0007669"/>
    <property type="project" value="UniProtKB-KW"/>
</dbReference>
<dbReference type="InterPro" id="IPR029018">
    <property type="entry name" value="Hex-like_dom2"/>
</dbReference>
<evidence type="ECO:0000256" key="1">
    <source>
        <dbReference type="ARBA" id="ARBA00022801"/>
    </source>
</evidence>
<gene>
    <name evidence="2" type="ORF">HMPREF1060_00836</name>
</gene>
<reference evidence="2 3" key="1">
    <citation type="submission" date="2012-02" db="EMBL/GenBank/DDBJ databases">
        <title>The Genome Sequence of Parabacteroides merdae CL03T12C32.</title>
        <authorList>
            <consortium name="The Broad Institute Genome Sequencing Platform"/>
            <person name="Earl A."/>
            <person name="Ward D."/>
            <person name="Feldgarden M."/>
            <person name="Gevers D."/>
            <person name="Zitomersky N.L."/>
            <person name="Coyne M.J."/>
            <person name="Comstock L.E."/>
            <person name="Young S.K."/>
            <person name="Zeng Q."/>
            <person name="Gargeya S."/>
            <person name="Fitzgerald M."/>
            <person name="Haas B."/>
            <person name="Abouelleil A."/>
            <person name="Alvarado L."/>
            <person name="Arachchi H.M."/>
            <person name="Berlin A."/>
            <person name="Chapman S.B."/>
            <person name="Gearin G."/>
            <person name="Goldberg J."/>
            <person name="Griggs A."/>
            <person name="Gujja S."/>
            <person name="Hansen M."/>
            <person name="Heiman D."/>
            <person name="Howarth C."/>
            <person name="Larimer J."/>
            <person name="Lui A."/>
            <person name="MacDonald P.J.P."/>
            <person name="McCowen C."/>
            <person name="Montmayeur A."/>
            <person name="Murphy C."/>
            <person name="Neiman D."/>
            <person name="Pearson M."/>
            <person name="Priest M."/>
            <person name="Roberts A."/>
            <person name="Saif S."/>
            <person name="Shea T."/>
            <person name="Sisk P."/>
            <person name="Stolte C."/>
            <person name="Sykes S."/>
            <person name="Wortman J."/>
            <person name="Nusbaum C."/>
            <person name="Birren B."/>
        </authorList>
    </citation>
    <scope>NUCLEOTIDE SEQUENCE [LARGE SCALE GENOMIC DNA]</scope>
    <source>
        <strain evidence="2 3">CL03T12C32</strain>
    </source>
</reference>
<dbReference type="AlphaFoldDB" id="K6AKE6"/>
<organism evidence="2 3">
    <name type="scientific">Parabacteroides merdae CL03T12C32</name>
    <dbReference type="NCBI Taxonomy" id="999420"/>
    <lineage>
        <taxon>Bacteria</taxon>
        <taxon>Pseudomonadati</taxon>
        <taxon>Bacteroidota</taxon>
        <taxon>Bacteroidia</taxon>
        <taxon>Bacteroidales</taxon>
        <taxon>Tannerellaceae</taxon>
        <taxon>Parabacteroides</taxon>
    </lineage>
</organism>
<dbReference type="HOGENOM" id="CLU_1925556_0_0_10"/>
<name>K6AKE6_9BACT</name>
<evidence type="ECO:0000313" key="3">
    <source>
        <dbReference type="Proteomes" id="UP000006271"/>
    </source>
</evidence>
<dbReference type="Proteomes" id="UP000006271">
    <property type="component" value="Unassembled WGS sequence"/>
</dbReference>
<evidence type="ECO:0000313" key="2">
    <source>
        <dbReference type="EMBL" id="EKN16198.1"/>
    </source>
</evidence>